<dbReference type="EMBL" id="MQVS01000009">
    <property type="protein sequence ID" value="OKL51190.1"/>
    <property type="molecule type" value="Genomic_DNA"/>
</dbReference>
<dbReference type="AlphaFoldDB" id="A0A1Q5PUU3"/>
<dbReference type="OrthoDB" id="5183509at2"/>
<organism evidence="2 3">
    <name type="scientific">Buchananella hordeovulneris</name>
    <dbReference type="NCBI Taxonomy" id="52770"/>
    <lineage>
        <taxon>Bacteria</taxon>
        <taxon>Bacillati</taxon>
        <taxon>Actinomycetota</taxon>
        <taxon>Actinomycetes</taxon>
        <taxon>Actinomycetales</taxon>
        <taxon>Actinomycetaceae</taxon>
        <taxon>Buchananella</taxon>
    </lineage>
</organism>
<evidence type="ECO:0000259" key="1">
    <source>
        <dbReference type="SMART" id="SM00860"/>
    </source>
</evidence>
<evidence type="ECO:0000313" key="2">
    <source>
        <dbReference type="EMBL" id="OKL51190.1"/>
    </source>
</evidence>
<accession>A0A1Q5PUU3</accession>
<dbReference type="Proteomes" id="UP000185612">
    <property type="component" value="Unassembled WGS sequence"/>
</dbReference>
<protein>
    <recommendedName>
        <fullName evidence="1">Knr4/Smi1-like domain-containing protein</fullName>
    </recommendedName>
</protein>
<dbReference type="STRING" id="52770.BSZ40_08905"/>
<dbReference type="SUPFAM" id="SSF160631">
    <property type="entry name" value="SMI1/KNR4-like"/>
    <property type="match status" value="1"/>
</dbReference>
<proteinExistence type="predicted"/>
<sequence>MTTSARQDELLLSPRWRPLRRALDWHAEPLMAEHGCTPDEITALQTRLGCPLPGVLREWLELVGHRLQEVQDIPGRPDTIVRDGDNVLVWTENQDVWRLWSPPGEDPICLLEGMEAPPATLSQWLAGLVLSDTLVGAACGTRRGPLGELDTEVAGGVVELDDPVIIAALRDRYPELKEPVPPFWDEPWRGDGETVLRGLGTEFIEWMATTPQAYARVDGLLDLEPEGGLCEVVVHVKDLNPAEAAQCRHPNGTLRDDFIYGPTDPQRTAAELADLGQLSQTRLGRTDTDFHFLTYQPERTCQVFAAALAGAWGQRLTIAWRPERVAYFRVAFPPEREAFALPT</sequence>
<keyword evidence="3" id="KW-1185">Reference proteome</keyword>
<dbReference type="InterPro" id="IPR018958">
    <property type="entry name" value="Knr4/Smi1-like_dom"/>
</dbReference>
<name>A0A1Q5PUU3_9ACTO</name>
<dbReference type="SMART" id="SM00860">
    <property type="entry name" value="SMI1_KNR4"/>
    <property type="match status" value="1"/>
</dbReference>
<dbReference type="RefSeq" id="WP_073825410.1">
    <property type="nucleotide sequence ID" value="NZ_MQVS01000009.1"/>
</dbReference>
<gene>
    <name evidence="2" type="ORF">BSZ40_08905</name>
</gene>
<dbReference type="InParanoid" id="A0A1Q5PUU3"/>
<comment type="caution">
    <text evidence="2">The sequence shown here is derived from an EMBL/GenBank/DDBJ whole genome shotgun (WGS) entry which is preliminary data.</text>
</comment>
<reference evidence="3" key="1">
    <citation type="submission" date="2016-12" db="EMBL/GenBank/DDBJ databases">
        <authorList>
            <person name="Meng X."/>
        </authorList>
    </citation>
    <scope>NUCLEOTIDE SEQUENCE [LARGE SCALE GENOMIC DNA]</scope>
    <source>
        <strain evidence="3">DSM 20732</strain>
    </source>
</reference>
<feature type="domain" description="Knr4/Smi1-like" evidence="1">
    <location>
        <begin position="35"/>
        <end position="127"/>
    </location>
</feature>
<dbReference type="InterPro" id="IPR037883">
    <property type="entry name" value="Knr4/Smi1-like_sf"/>
</dbReference>
<evidence type="ECO:0000313" key="3">
    <source>
        <dbReference type="Proteomes" id="UP000185612"/>
    </source>
</evidence>